<feature type="domain" description="Endoribonuclease YicC-like N-terminal" evidence="6">
    <location>
        <begin position="2"/>
        <end position="155"/>
    </location>
</feature>
<evidence type="ECO:0000313" key="8">
    <source>
        <dbReference type="EMBL" id="KIE41817.1"/>
    </source>
</evidence>
<evidence type="ECO:0000259" key="6">
    <source>
        <dbReference type="Pfam" id="PF03755"/>
    </source>
</evidence>
<evidence type="ECO:0000256" key="1">
    <source>
        <dbReference type="ARBA" id="ARBA00001968"/>
    </source>
</evidence>
<evidence type="ECO:0000313" key="9">
    <source>
        <dbReference type="Proteomes" id="UP000031433"/>
    </source>
</evidence>
<dbReference type="PANTHER" id="PTHR30636:SF3">
    <property type="entry name" value="UPF0701 PROTEIN YICC"/>
    <property type="match status" value="1"/>
</dbReference>
<dbReference type="InterPro" id="IPR013551">
    <property type="entry name" value="YicC-like_C"/>
</dbReference>
<gene>
    <name evidence="8" type="ORF">SE37_03825</name>
</gene>
<comment type="cofactor">
    <cofactor evidence="1">
        <name>a divalent metal cation</name>
        <dbReference type="ChEBI" id="CHEBI:60240"/>
    </cofactor>
</comment>
<dbReference type="AlphaFoldDB" id="A0A0C1QMG5"/>
<evidence type="ECO:0000256" key="5">
    <source>
        <dbReference type="ARBA" id="ARBA00035648"/>
    </source>
</evidence>
<accession>A0A0C1QMG5</accession>
<comment type="caution">
    <text evidence="8">The sequence shown here is derived from an EMBL/GenBank/DDBJ whole genome shotgun (WGS) entry which is preliminary data.</text>
</comment>
<keyword evidence="2" id="KW-0540">Nuclease</keyword>
<dbReference type="PANTHER" id="PTHR30636">
    <property type="entry name" value="UPF0701 PROTEIN YICC"/>
    <property type="match status" value="1"/>
</dbReference>
<dbReference type="InterPro" id="IPR005229">
    <property type="entry name" value="YicC/YloC-like"/>
</dbReference>
<dbReference type="Pfam" id="PF03755">
    <property type="entry name" value="YicC-like_N"/>
    <property type="match status" value="1"/>
</dbReference>
<evidence type="ECO:0000256" key="2">
    <source>
        <dbReference type="ARBA" id="ARBA00022722"/>
    </source>
</evidence>
<feature type="domain" description="Endoribonuclease YicC-like C-terminal" evidence="7">
    <location>
        <begin position="175"/>
        <end position="292"/>
    </location>
</feature>
<keyword evidence="4" id="KW-0378">Hydrolase</keyword>
<reference evidence="8 9" key="1">
    <citation type="submission" date="2015-01" db="EMBL/GenBank/DDBJ databases">
        <title>Genome sequence of the anaerobic bacterium Geobacter soli GSS01, a dissimilatory Fe(III) reducer from soil.</title>
        <authorList>
            <person name="Yang G."/>
            <person name="Zhou S."/>
        </authorList>
    </citation>
    <scope>NUCLEOTIDE SEQUENCE [LARGE SCALE GENOMIC DNA]</scope>
    <source>
        <strain evidence="8 9">GSS01</strain>
    </source>
</reference>
<dbReference type="GO" id="GO:0004521">
    <property type="term" value="F:RNA endonuclease activity"/>
    <property type="evidence" value="ECO:0007669"/>
    <property type="project" value="InterPro"/>
</dbReference>
<protein>
    <recommendedName>
        <fullName evidence="10">Stress-induced protein</fullName>
    </recommendedName>
</protein>
<dbReference type="Pfam" id="PF08340">
    <property type="entry name" value="YicC-like_C"/>
    <property type="match status" value="1"/>
</dbReference>
<dbReference type="RefSeq" id="WP_039643801.1">
    <property type="nucleotide sequence ID" value="NZ_JXBL01000001.1"/>
</dbReference>
<dbReference type="Proteomes" id="UP000031433">
    <property type="component" value="Unassembled WGS sequence"/>
</dbReference>
<dbReference type="InterPro" id="IPR013527">
    <property type="entry name" value="YicC-like_N"/>
</dbReference>
<name>A0A0C1QMG5_9BACT</name>
<sequence length="292" mass="32859">MIKSMTGYGKSVVETDTGRTIVEIRSVNHRYGEVYVKMPRTLLAFENDVRKTVGDRLKRGKIEVFVQREEAVGGENLPSVNVPLAKSYRDAFEQLKRELDLTDPVTLPLILSQRDVLSAREEDGNEDALRGELLGAVRGAVEAMEAMRLREGEALLADLTARRRTLSDIIERIALRAPAMVAEYAARLRERLTQLLSGTTLDETRFAQEVALMADRSDITEELVRFRSHLVQFDDTLTLSEPVGRKLDFLMQEFNREVNTIGSKAGDADTAALVVELKAELEKIREQVQNIE</sequence>
<dbReference type="GO" id="GO:0016787">
    <property type="term" value="F:hydrolase activity"/>
    <property type="evidence" value="ECO:0007669"/>
    <property type="project" value="UniProtKB-KW"/>
</dbReference>
<evidence type="ECO:0000256" key="4">
    <source>
        <dbReference type="ARBA" id="ARBA00022801"/>
    </source>
</evidence>
<organism evidence="8 9">
    <name type="scientific">Geobacter soli</name>
    <dbReference type="NCBI Taxonomy" id="1510391"/>
    <lineage>
        <taxon>Bacteria</taxon>
        <taxon>Pseudomonadati</taxon>
        <taxon>Thermodesulfobacteriota</taxon>
        <taxon>Desulfuromonadia</taxon>
        <taxon>Geobacterales</taxon>
        <taxon>Geobacteraceae</taxon>
        <taxon>Geobacter</taxon>
    </lineage>
</organism>
<proteinExistence type="inferred from homology"/>
<evidence type="ECO:0000259" key="7">
    <source>
        <dbReference type="Pfam" id="PF08340"/>
    </source>
</evidence>
<keyword evidence="9" id="KW-1185">Reference proteome</keyword>
<keyword evidence="3" id="KW-0255">Endonuclease</keyword>
<comment type="similarity">
    <text evidence="5">Belongs to the YicC/YloC family.</text>
</comment>
<evidence type="ECO:0008006" key="10">
    <source>
        <dbReference type="Google" id="ProtNLM"/>
    </source>
</evidence>
<dbReference type="EMBL" id="JXBL01000001">
    <property type="protein sequence ID" value="KIE41817.1"/>
    <property type="molecule type" value="Genomic_DNA"/>
</dbReference>
<evidence type="ECO:0000256" key="3">
    <source>
        <dbReference type="ARBA" id="ARBA00022759"/>
    </source>
</evidence>
<dbReference type="NCBIfam" id="TIGR00255">
    <property type="entry name" value="YicC/YloC family endoribonuclease"/>
    <property type="match status" value="1"/>
</dbReference>